<gene>
    <name evidence="2" type="ORF">MUN53_03785</name>
</gene>
<keyword evidence="1" id="KW-0812">Transmembrane</keyword>
<dbReference type="Proteomes" id="UP001165444">
    <property type="component" value="Unassembled WGS sequence"/>
</dbReference>
<feature type="transmembrane region" description="Helical" evidence="1">
    <location>
        <begin position="138"/>
        <end position="158"/>
    </location>
</feature>
<feature type="transmembrane region" description="Helical" evidence="1">
    <location>
        <begin position="46"/>
        <end position="64"/>
    </location>
</feature>
<evidence type="ECO:0000313" key="2">
    <source>
        <dbReference type="EMBL" id="MCJ2379734.1"/>
    </source>
</evidence>
<proteinExistence type="predicted"/>
<accession>A0ABT0BYC2</accession>
<keyword evidence="1" id="KW-1133">Transmembrane helix</keyword>
<keyword evidence="1" id="KW-0472">Membrane</keyword>
<evidence type="ECO:0000256" key="1">
    <source>
        <dbReference type="SAM" id="Phobius"/>
    </source>
</evidence>
<name>A0ABT0BYC2_9BACT</name>
<evidence type="ECO:0000313" key="3">
    <source>
        <dbReference type="Proteomes" id="UP001165444"/>
    </source>
</evidence>
<reference evidence="2 3" key="1">
    <citation type="submission" date="2022-03" db="EMBL/GenBank/DDBJ databases">
        <title>Parabacteroides sp. nov. isolated from swine feces.</title>
        <authorList>
            <person name="Bak J.E."/>
        </authorList>
    </citation>
    <scope>NUCLEOTIDE SEQUENCE [LARGE SCALE GENOMIC DNA]</scope>
    <source>
        <strain evidence="2 3">AGMB00274</strain>
    </source>
</reference>
<feature type="transmembrane region" description="Helical" evidence="1">
    <location>
        <begin position="115"/>
        <end position="133"/>
    </location>
</feature>
<organism evidence="2 3">
    <name type="scientific">Parabacteroides faecalis</name>
    <dbReference type="NCBI Taxonomy" id="2924040"/>
    <lineage>
        <taxon>Bacteria</taxon>
        <taxon>Pseudomonadati</taxon>
        <taxon>Bacteroidota</taxon>
        <taxon>Bacteroidia</taxon>
        <taxon>Bacteroidales</taxon>
        <taxon>Tannerellaceae</taxon>
        <taxon>Parabacteroides</taxon>
    </lineage>
</organism>
<feature type="transmembrane region" description="Helical" evidence="1">
    <location>
        <begin position="76"/>
        <end position="95"/>
    </location>
</feature>
<evidence type="ECO:0008006" key="4">
    <source>
        <dbReference type="Google" id="ProtNLM"/>
    </source>
</evidence>
<feature type="transmembrane region" description="Helical" evidence="1">
    <location>
        <begin position="170"/>
        <end position="190"/>
    </location>
</feature>
<dbReference type="RefSeq" id="WP_243323491.1">
    <property type="nucleotide sequence ID" value="NZ_JAKZMM010000007.1"/>
</dbReference>
<protein>
    <recommendedName>
        <fullName evidence="4">Yip1 domain-containing protein</fullName>
    </recommendedName>
</protein>
<dbReference type="EMBL" id="JAKZMM010000007">
    <property type="protein sequence ID" value="MCJ2379734.1"/>
    <property type="molecule type" value="Genomic_DNA"/>
</dbReference>
<sequence length="195" mass="22912">MYKEIVKLVIMMISQPTKTWKMLQERREKDEQETGSIRYEAFQSDYLYPFIGILTVAAFFSVCTRQEFDIEQALKSAIVTFVSTFGGFYLASYLLNELWQGFFKKEKNLPLCQMFVGFSSVLMFTLDIVWMLLPDFFFLYIFIVYTFYIVWEGSTVFMQIEEAAQMKFTVFASVLIIAMPHLIEKVLILLMPGLR</sequence>
<comment type="caution">
    <text evidence="2">The sequence shown here is derived from an EMBL/GenBank/DDBJ whole genome shotgun (WGS) entry which is preliminary data.</text>
</comment>
<keyword evidence="3" id="KW-1185">Reference proteome</keyword>